<protein>
    <submittedName>
        <fullName evidence="1">Uncharacterized protein</fullName>
    </submittedName>
</protein>
<comment type="caution">
    <text evidence="1">The sequence shown here is derived from an EMBL/GenBank/DDBJ whole genome shotgun (WGS) entry which is preliminary data.</text>
</comment>
<proteinExistence type="predicted"/>
<dbReference type="Proteomes" id="UP001499967">
    <property type="component" value="Unassembled WGS sequence"/>
</dbReference>
<dbReference type="EMBL" id="BAAAHP010000117">
    <property type="protein sequence ID" value="GAA0944990.1"/>
    <property type="molecule type" value="Genomic_DNA"/>
</dbReference>
<gene>
    <name evidence="1" type="ORF">GCM10009559_42820</name>
</gene>
<name>A0ABN1QNU4_9PSEU</name>
<organism evidence="1 2">
    <name type="scientific">Pseudonocardia zijingensis</name>
    <dbReference type="NCBI Taxonomy" id="153376"/>
    <lineage>
        <taxon>Bacteria</taxon>
        <taxon>Bacillati</taxon>
        <taxon>Actinomycetota</taxon>
        <taxon>Actinomycetes</taxon>
        <taxon>Pseudonocardiales</taxon>
        <taxon>Pseudonocardiaceae</taxon>
        <taxon>Pseudonocardia</taxon>
    </lineage>
</organism>
<evidence type="ECO:0000313" key="2">
    <source>
        <dbReference type="Proteomes" id="UP001499967"/>
    </source>
</evidence>
<evidence type="ECO:0000313" key="1">
    <source>
        <dbReference type="EMBL" id="GAA0944990.1"/>
    </source>
</evidence>
<accession>A0ABN1QNU4</accession>
<keyword evidence="2" id="KW-1185">Reference proteome</keyword>
<reference evidence="1 2" key="1">
    <citation type="journal article" date="2019" name="Int. J. Syst. Evol. Microbiol.">
        <title>The Global Catalogue of Microorganisms (GCM) 10K type strain sequencing project: providing services to taxonomists for standard genome sequencing and annotation.</title>
        <authorList>
            <consortium name="The Broad Institute Genomics Platform"/>
            <consortium name="The Broad Institute Genome Sequencing Center for Infectious Disease"/>
            <person name="Wu L."/>
            <person name="Ma J."/>
        </authorList>
    </citation>
    <scope>NUCLEOTIDE SEQUENCE [LARGE SCALE GENOMIC DNA]</scope>
    <source>
        <strain evidence="1 2">JCM 11117</strain>
    </source>
</reference>
<sequence length="103" mass="10810">MPQVAVARTVAGWFRAPLATVCDQVRVAQPAVAPPEQDAVIDALVERRWSPAVRLVLTVICAVHPVQRVTPCAVVLLCRAGGPALTAASPVTAVRQPVPGQET</sequence>